<proteinExistence type="inferred from homology"/>
<reference evidence="8" key="1">
    <citation type="journal article" date="2024" name="IScience">
        <title>Strigolactones Initiate the Formation of Haustorium-like Structures in Castilleja.</title>
        <authorList>
            <person name="Buerger M."/>
            <person name="Peterson D."/>
            <person name="Chory J."/>
        </authorList>
    </citation>
    <scope>NUCLEOTIDE SEQUENCE [LARGE SCALE GENOMIC DNA]</scope>
</reference>
<dbReference type="EC" id="2.4.1.-" evidence="5"/>
<accession>A0ABD3E5Z3</accession>
<dbReference type="SUPFAM" id="SSF53756">
    <property type="entry name" value="UDP-Glycosyltransferase/glycogen phosphorylase"/>
    <property type="match status" value="1"/>
</dbReference>
<dbReference type="InterPro" id="IPR058980">
    <property type="entry name" value="Glyco_transf_N"/>
</dbReference>
<dbReference type="FunFam" id="3.40.50.2000:FF:000060">
    <property type="entry name" value="Glycosyltransferase"/>
    <property type="match status" value="1"/>
</dbReference>
<evidence type="ECO:0000256" key="5">
    <source>
        <dbReference type="RuleBase" id="RU362057"/>
    </source>
</evidence>
<dbReference type="PANTHER" id="PTHR48044">
    <property type="entry name" value="GLYCOSYLTRANSFERASE"/>
    <property type="match status" value="1"/>
</dbReference>
<evidence type="ECO:0000256" key="4">
    <source>
        <dbReference type="RuleBase" id="RU003718"/>
    </source>
</evidence>
<evidence type="ECO:0000259" key="6">
    <source>
        <dbReference type="Pfam" id="PF26168"/>
    </source>
</evidence>
<sequence length="485" mass="55359">MDTREKSIRVLMFPWLAHGHISPFLELAKSLSQRNFITYICSSPINLNPIKNTLSQKHSISIKLVDLHIPTTPHLPPHYHTTNGLPPHLMGPLKLALDSARPAFSSILKTLNPDLVLYDFLHPWAPEEAALHDIPAAVFFSCGAAASSFLLHHSFAASGSKYPFSGIYYRESEYAIFSRMVLSTGGDDTNDDVRVRECVERSYDVVFMKTFRELEGKYIDYLSVLTNKRVVPVGPLVHEENTDNYMLENKQCYDHIFEWLDRKNGRSTIFASFGSEYYLSESEIEEIAYGLEMSGMNFIWVLRHHLYDKIKNVYEKLPKGFIHRVGERGMVVEGWAPQRRILAHPSVGGFMSHCGWSSVMEGVFSGVPIVALPMHLDQPLNARLVEEVGVGEEAVRSRDGRIDREEVARVVRRVVVGEELRGRVAEMSGRMREKGEEEIDRVVEELVEMCKKNKGLNLERKKSIERLNMMMSMENRQDRMLSENA</sequence>
<dbReference type="Proteomes" id="UP001632038">
    <property type="component" value="Unassembled WGS sequence"/>
</dbReference>
<gene>
    <name evidence="7" type="ORF">CASFOL_006298</name>
</gene>
<dbReference type="Pfam" id="PF00201">
    <property type="entry name" value="UDPGT"/>
    <property type="match status" value="1"/>
</dbReference>
<protein>
    <recommendedName>
        <fullName evidence="5">Glycosyltransferase</fullName>
        <ecNumber evidence="5">2.4.1.-</ecNumber>
    </recommendedName>
</protein>
<feature type="domain" description="Glycosyltransferase N-terminal" evidence="6">
    <location>
        <begin position="7"/>
        <end position="236"/>
    </location>
</feature>
<organism evidence="7 8">
    <name type="scientific">Castilleja foliolosa</name>
    <dbReference type="NCBI Taxonomy" id="1961234"/>
    <lineage>
        <taxon>Eukaryota</taxon>
        <taxon>Viridiplantae</taxon>
        <taxon>Streptophyta</taxon>
        <taxon>Embryophyta</taxon>
        <taxon>Tracheophyta</taxon>
        <taxon>Spermatophyta</taxon>
        <taxon>Magnoliopsida</taxon>
        <taxon>eudicotyledons</taxon>
        <taxon>Gunneridae</taxon>
        <taxon>Pentapetalae</taxon>
        <taxon>asterids</taxon>
        <taxon>lamiids</taxon>
        <taxon>Lamiales</taxon>
        <taxon>Orobanchaceae</taxon>
        <taxon>Pedicularideae</taxon>
        <taxon>Castillejinae</taxon>
        <taxon>Castilleja</taxon>
    </lineage>
</organism>
<dbReference type="GO" id="GO:0016138">
    <property type="term" value="P:glycoside biosynthetic process"/>
    <property type="evidence" value="ECO:0007669"/>
    <property type="project" value="UniProtKB-ARBA"/>
</dbReference>
<evidence type="ECO:0000313" key="8">
    <source>
        <dbReference type="Proteomes" id="UP001632038"/>
    </source>
</evidence>
<keyword evidence="3 4" id="KW-0808">Transferase</keyword>
<comment type="similarity">
    <text evidence="1 4">Belongs to the UDP-glycosyltransferase family.</text>
</comment>
<keyword evidence="2 4" id="KW-0328">Glycosyltransferase</keyword>
<evidence type="ECO:0000256" key="1">
    <source>
        <dbReference type="ARBA" id="ARBA00009995"/>
    </source>
</evidence>
<dbReference type="Pfam" id="PF26168">
    <property type="entry name" value="Glyco_transf_N"/>
    <property type="match status" value="1"/>
</dbReference>
<dbReference type="AlphaFoldDB" id="A0ABD3E5Z3"/>
<dbReference type="InterPro" id="IPR035595">
    <property type="entry name" value="UDP_glycos_trans_CS"/>
</dbReference>
<dbReference type="GO" id="GO:0008194">
    <property type="term" value="F:UDP-glycosyltransferase activity"/>
    <property type="evidence" value="ECO:0007669"/>
    <property type="project" value="UniProtKB-ARBA"/>
</dbReference>
<evidence type="ECO:0000313" key="7">
    <source>
        <dbReference type="EMBL" id="KAL3649895.1"/>
    </source>
</evidence>
<dbReference type="CDD" id="cd03784">
    <property type="entry name" value="GT1_Gtf-like"/>
    <property type="match status" value="1"/>
</dbReference>
<keyword evidence="8" id="KW-1185">Reference proteome</keyword>
<comment type="caution">
    <text evidence="7">The sequence shown here is derived from an EMBL/GenBank/DDBJ whole genome shotgun (WGS) entry which is preliminary data.</text>
</comment>
<evidence type="ECO:0000256" key="3">
    <source>
        <dbReference type="ARBA" id="ARBA00022679"/>
    </source>
</evidence>
<dbReference type="Gene3D" id="3.40.50.2000">
    <property type="entry name" value="Glycogen Phosphorylase B"/>
    <property type="match status" value="2"/>
</dbReference>
<dbReference type="PROSITE" id="PS00375">
    <property type="entry name" value="UDPGT"/>
    <property type="match status" value="1"/>
</dbReference>
<dbReference type="PANTHER" id="PTHR48044:SF29">
    <property type="entry name" value="GLYCOSYLTRANSFERASE"/>
    <property type="match status" value="1"/>
</dbReference>
<evidence type="ECO:0000256" key="2">
    <source>
        <dbReference type="ARBA" id="ARBA00022676"/>
    </source>
</evidence>
<dbReference type="InterPro" id="IPR002213">
    <property type="entry name" value="UDP_glucos_trans"/>
</dbReference>
<dbReference type="EMBL" id="JAVIJP010000007">
    <property type="protein sequence ID" value="KAL3649895.1"/>
    <property type="molecule type" value="Genomic_DNA"/>
</dbReference>
<name>A0ABD3E5Z3_9LAMI</name>